<dbReference type="InterPro" id="IPR034660">
    <property type="entry name" value="DinB/YfiT-like"/>
</dbReference>
<dbReference type="OrthoDB" id="268680at2"/>
<reference evidence="1 2" key="1">
    <citation type="submission" date="2019-02" db="EMBL/GenBank/DDBJ databases">
        <title>Deep-cultivation of Planctomycetes and their phenomic and genomic characterization uncovers novel biology.</title>
        <authorList>
            <person name="Wiegand S."/>
            <person name="Jogler M."/>
            <person name="Boedeker C."/>
            <person name="Pinto D."/>
            <person name="Vollmers J."/>
            <person name="Rivas-Marin E."/>
            <person name="Kohn T."/>
            <person name="Peeters S.H."/>
            <person name="Heuer A."/>
            <person name="Rast P."/>
            <person name="Oberbeckmann S."/>
            <person name="Bunk B."/>
            <person name="Jeske O."/>
            <person name="Meyerdierks A."/>
            <person name="Storesund J.E."/>
            <person name="Kallscheuer N."/>
            <person name="Luecker S."/>
            <person name="Lage O.M."/>
            <person name="Pohl T."/>
            <person name="Merkel B.J."/>
            <person name="Hornburger P."/>
            <person name="Mueller R.-W."/>
            <person name="Bruemmer F."/>
            <person name="Labrenz M."/>
            <person name="Spormann A.M."/>
            <person name="Op Den Camp H."/>
            <person name="Overmann J."/>
            <person name="Amann R."/>
            <person name="Jetten M.S.M."/>
            <person name="Mascher T."/>
            <person name="Medema M.H."/>
            <person name="Devos D.P."/>
            <person name="Kaster A.-K."/>
            <person name="Ovreas L."/>
            <person name="Rohde M."/>
            <person name="Galperin M.Y."/>
            <person name="Jogler C."/>
        </authorList>
    </citation>
    <scope>NUCLEOTIDE SEQUENCE [LARGE SCALE GENOMIC DNA]</scope>
    <source>
        <strain evidence="1 2">Pla52n</strain>
    </source>
</reference>
<evidence type="ECO:0000313" key="2">
    <source>
        <dbReference type="Proteomes" id="UP000320176"/>
    </source>
</evidence>
<evidence type="ECO:0008006" key="3">
    <source>
        <dbReference type="Google" id="ProtNLM"/>
    </source>
</evidence>
<dbReference type="SUPFAM" id="SSF109854">
    <property type="entry name" value="DinB/YfiT-like putative metalloenzymes"/>
    <property type="match status" value="1"/>
</dbReference>
<protein>
    <recommendedName>
        <fullName evidence="3">DinB superfamily protein</fullName>
    </recommendedName>
</protein>
<dbReference type="RefSeq" id="WP_146523557.1">
    <property type="nucleotide sequence ID" value="NZ_CP151726.1"/>
</dbReference>
<evidence type="ECO:0000313" key="1">
    <source>
        <dbReference type="EMBL" id="TWT91254.1"/>
    </source>
</evidence>
<gene>
    <name evidence="1" type="ORF">Pla52n_66660</name>
</gene>
<sequence>MSNIGPMIAASARLSLGYAERLLKDVREQDFARFARVGSTIIESNHPSFIFGHLSLYAPRVIAELGGDASSVQPSDGFLAVYSKDASCVDDPEGTLYPPMGEVVDALMKSHQLAIETLESADDDLFLQPNGNEAMRGKFPTVGAMHGFYLGGHFMLHMGQMSAWRRAMGLGPA</sequence>
<organism evidence="1 2">
    <name type="scientific">Stieleria varia</name>
    <dbReference type="NCBI Taxonomy" id="2528005"/>
    <lineage>
        <taxon>Bacteria</taxon>
        <taxon>Pseudomonadati</taxon>
        <taxon>Planctomycetota</taxon>
        <taxon>Planctomycetia</taxon>
        <taxon>Pirellulales</taxon>
        <taxon>Pirellulaceae</taxon>
        <taxon>Stieleria</taxon>
    </lineage>
</organism>
<dbReference type="AlphaFoldDB" id="A0A5C5ZUM9"/>
<proteinExistence type="predicted"/>
<comment type="caution">
    <text evidence="1">The sequence shown here is derived from an EMBL/GenBank/DDBJ whole genome shotgun (WGS) entry which is preliminary data.</text>
</comment>
<name>A0A5C5ZUM9_9BACT</name>
<keyword evidence="2" id="KW-1185">Reference proteome</keyword>
<dbReference type="Proteomes" id="UP000320176">
    <property type="component" value="Unassembled WGS sequence"/>
</dbReference>
<dbReference type="Gene3D" id="1.20.120.450">
    <property type="entry name" value="dinb family like domain"/>
    <property type="match status" value="1"/>
</dbReference>
<accession>A0A5C5ZUM9</accession>
<dbReference type="EMBL" id="SJPN01000018">
    <property type="protein sequence ID" value="TWT91254.1"/>
    <property type="molecule type" value="Genomic_DNA"/>
</dbReference>